<dbReference type="GeneID" id="19180619"/>
<sequence length="121" mass="13656">MKAWEKTAQIPARLQWGLVKHDKSEQLLKKLISYNDAMVSLLDRAMIQQLYDMQAQSHLVMLQLSSQIDDLKRLAQAKQIQTQDRTPMFPTISFNDLSGMSKNQSAGGPVLQGLLVSKLSK</sequence>
<proteinExistence type="predicted"/>
<evidence type="ECO:0000313" key="2">
    <source>
        <dbReference type="EMBL" id="EXJ58611.1"/>
    </source>
</evidence>
<feature type="domain" description="Prion-inhibition and propagation HeLo" evidence="1">
    <location>
        <begin position="4"/>
        <end position="74"/>
    </location>
</feature>
<protein>
    <recommendedName>
        <fullName evidence="1">Prion-inhibition and propagation HeLo domain-containing protein</fullName>
    </recommendedName>
</protein>
<keyword evidence="3" id="KW-1185">Reference proteome</keyword>
<dbReference type="HOGENOM" id="CLU_2037831_0_0_1"/>
<reference evidence="2 3" key="1">
    <citation type="submission" date="2013-03" db="EMBL/GenBank/DDBJ databases">
        <title>The Genome Sequence of Cladophialophora yegresii CBS 114405.</title>
        <authorList>
            <consortium name="The Broad Institute Genomics Platform"/>
            <person name="Cuomo C."/>
            <person name="de Hoog S."/>
            <person name="Gorbushina A."/>
            <person name="Walker B."/>
            <person name="Young S.K."/>
            <person name="Zeng Q."/>
            <person name="Gargeya S."/>
            <person name="Fitzgerald M."/>
            <person name="Haas B."/>
            <person name="Abouelleil A."/>
            <person name="Allen A.W."/>
            <person name="Alvarado L."/>
            <person name="Arachchi H.M."/>
            <person name="Berlin A.M."/>
            <person name="Chapman S.B."/>
            <person name="Gainer-Dewar J."/>
            <person name="Goldberg J."/>
            <person name="Griggs A."/>
            <person name="Gujja S."/>
            <person name="Hansen M."/>
            <person name="Howarth C."/>
            <person name="Imamovic A."/>
            <person name="Ireland A."/>
            <person name="Larimer J."/>
            <person name="McCowan C."/>
            <person name="Murphy C."/>
            <person name="Pearson M."/>
            <person name="Poon T.W."/>
            <person name="Priest M."/>
            <person name="Roberts A."/>
            <person name="Saif S."/>
            <person name="Shea T."/>
            <person name="Sisk P."/>
            <person name="Sykes S."/>
            <person name="Wortman J."/>
            <person name="Nusbaum C."/>
            <person name="Birren B."/>
        </authorList>
    </citation>
    <scope>NUCLEOTIDE SEQUENCE [LARGE SCALE GENOMIC DNA]</scope>
    <source>
        <strain evidence="2 3">CBS 114405</strain>
    </source>
</reference>
<dbReference type="InterPro" id="IPR038305">
    <property type="entry name" value="HeLo_sf"/>
</dbReference>
<dbReference type="InterPro" id="IPR029498">
    <property type="entry name" value="HeLo_dom"/>
</dbReference>
<dbReference type="Gene3D" id="1.20.120.1020">
    <property type="entry name" value="Prion-inhibition and propagation, HeLo domain"/>
    <property type="match status" value="1"/>
</dbReference>
<dbReference type="VEuPathDB" id="FungiDB:A1O7_06038"/>
<gene>
    <name evidence="2" type="ORF">A1O7_06038</name>
</gene>
<evidence type="ECO:0000259" key="1">
    <source>
        <dbReference type="Pfam" id="PF14479"/>
    </source>
</evidence>
<dbReference type="AlphaFoldDB" id="W9W272"/>
<dbReference type="RefSeq" id="XP_007758234.1">
    <property type="nucleotide sequence ID" value="XM_007760044.1"/>
</dbReference>
<evidence type="ECO:0000313" key="3">
    <source>
        <dbReference type="Proteomes" id="UP000019473"/>
    </source>
</evidence>
<dbReference type="STRING" id="1182544.W9W272"/>
<dbReference type="Pfam" id="PF14479">
    <property type="entry name" value="HeLo"/>
    <property type="match status" value="1"/>
</dbReference>
<dbReference type="EMBL" id="AMGW01000004">
    <property type="protein sequence ID" value="EXJ58611.1"/>
    <property type="molecule type" value="Genomic_DNA"/>
</dbReference>
<organism evidence="2 3">
    <name type="scientific">Cladophialophora yegresii CBS 114405</name>
    <dbReference type="NCBI Taxonomy" id="1182544"/>
    <lineage>
        <taxon>Eukaryota</taxon>
        <taxon>Fungi</taxon>
        <taxon>Dikarya</taxon>
        <taxon>Ascomycota</taxon>
        <taxon>Pezizomycotina</taxon>
        <taxon>Eurotiomycetes</taxon>
        <taxon>Chaetothyriomycetidae</taxon>
        <taxon>Chaetothyriales</taxon>
        <taxon>Herpotrichiellaceae</taxon>
        <taxon>Cladophialophora</taxon>
    </lineage>
</organism>
<accession>W9W272</accession>
<dbReference type="Proteomes" id="UP000019473">
    <property type="component" value="Unassembled WGS sequence"/>
</dbReference>
<comment type="caution">
    <text evidence="2">The sequence shown here is derived from an EMBL/GenBank/DDBJ whole genome shotgun (WGS) entry which is preliminary data.</text>
</comment>
<name>W9W272_9EURO</name>